<organism evidence="1 2">
    <name type="scientific">Methylobacterium longum</name>
    <dbReference type="NCBI Taxonomy" id="767694"/>
    <lineage>
        <taxon>Bacteria</taxon>
        <taxon>Pseudomonadati</taxon>
        <taxon>Pseudomonadota</taxon>
        <taxon>Alphaproteobacteria</taxon>
        <taxon>Hyphomicrobiales</taxon>
        <taxon>Methylobacteriaceae</taxon>
        <taxon>Methylobacterium</taxon>
    </lineage>
</organism>
<evidence type="ECO:0000313" key="2">
    <source>
        <dbReference type="Proteomes" id="UP001244297"/>
    </source>
</evidence>
<dbReference type="EMBL" id="JAUFPT010000046">
    <property type="protein sequence ID" value="MDN3571788.1"/>
    <property type="molecule type" value="Genomic_DNA"/>
</dbReference>
<keyword evidence="2" id="KW-1185">Reference proteome</keyword>
<dbReference type="RefSeq" id="WP_238291796.1">
    <property type="nucleotide sequence ID" value="NZ_BPQS01000046.1"/>
</dbReference>
<comment type="caution">
    <text evidence="1">The sequence shown here is derived from an EMBL/GenBank/DDBJ whole genome shotgun (WGS) entry which is preliminary data.</text>
</comment>
<evidence type="ECO:0000313" key="1">
    <source>
        <dbReference type="EMBL" id="MDN3571788.1"/>
    </source>
</evidence>
<sequence>MTIILILSVAAPLVTGVTSLLWAGFVARGMSEVVEIQSTLDLRTW</sequence>
<proteinExistence type="predicted"/>
<reference evidence="2" key="1">
    <citation type="journal article" date="2019" name="Int. J. Syst. Evol. Microbiol.">
        <title>The Global Catalogue of Microorganisms (GCM) 10K type strain sequencing project: providing services to taxonomists for standard genome sequencing and annotation.</title>
        <authorList>
            <consortium name="The Broad Institute Genomics Platform"/>
            <consortium name="The Broad Institute Genome Sequencing Center for Infectious Disease"/>
            <person name="Wu L."/>
            <person name="Ma J."/>
        </authorList>
    </citation>
    <scope>NUCLEOTIDE SEQUENCE [LARGE SCALE GENOMIC DNA]</scope>
    <source>
        <strain evidence="2">CECT 7806</strain>
    </source>
</reference>
<gene>
    <name evidence="1" type="ORF">QWZ18_14280</name>
</gene>
<accession>A0ABT8APN0</accession>
<dbReference type="Proteomes" id="UP001244297">
    <property type="component" value="Unassembled WGS sequence"/>
</dbReference>
<name>A0ABT8APN0_9HYPH</name>
<protein>
    <submittedName>
        <fullName evidence="1">Uncharacterized protein</fullName>
    </submittedName>
</protein>